<reference evidence="1" key="1">
    <citation type="journal article" date="2015" name="Nature">
        <title>Complex archaea that bridge the gap between prokaryotes and eukaryotes.</title>
        <authorList>
            <person name="Spang A."/>
            <person name="Saw J.H."/>
            <person name="Jorgensen S.L."/>
            <person name="Zaremba-Niedzwiedzka K."/>
            <person name="Martijn J."/>
            <person name="Lind A.E."/>
            <person name="van Eijk R."/>
            <person name="Schleper C."/>
            <person name="Guy L."/>
            <person name="Ettema T.J."/>
        </authorList>
    </citation>
    <scope>NUCLEOTIDE SEQUENCE</scope>
</reference>
<sequence length="148" mass="15736">MGRLYTDQGSNAVEATETLITVQSATTIKPELQDLVVGCGVTPGDQATLFDLYRFTVDDGTASASTPEPLDPDDPASLATCQVTHSAEPNTIGAILLVVPLHQRATFRWVAAPGRGFKANNVATEGWGFRSLTATGTAVHNCTMIWEE</sequence>
<accession>A0A0F9QEW6</accession>
<proteinExistence type="predicted"/>
<dbReference type="AlphaFoldDB" id="A0A0F9QEW6"/>
<comment type="caution">
    <text evidence="1">The sequence shown here is derived from an EMBL/GenBank/DDBJ whole genome shotgun (WGS) entry which is preliminary data.</text>
</comment>
<name>A0A0F9QEW6_9ZZZZ</name>
<evidence type="ECO:0000313" key="1">
    <source>
        <dbReference type="EMBL" id="KKN35537.1"/>
    </source>
</evidence>
<gene>
    <name evidence="1" type="ORF">LCGC14_0782710</name>
</gene>
<organism evidence="1">
    <name type="scientific">marine sediment metagenome</name>
    <dbReference type="NCBI Taxonomy" id="412755"/>
    <lineage>
        <taxon>unclassified sequences</taxon>
        <taxon>metagenomes</taxon>
        <taxon>ecological metagenomes</taxon>
    </lineage>
</organism>
<protein>
    <submittedName>
        <fullName evidence="1">Uncharacterized protein</fullName>
    </submittedName>
</protein>
<dbReference type="EMBL" id="LAZR01002031">
    <property type="protein sequence ID" value="KKN35537.1"/>
    <property type="molecule type" value="Genomic_DNA"/>
</dbReference>